<organism evidence="4">
    <name type="scientific">Proteinivorax hydrogeniformans</name>
    <dbReference type="NCBI Taxonomy" id="1826727"/>
    <lineage>
        <taxon>Bacteria</taxon>
        <taxon>Bacillati</taxon>
        <taxon>Bacillota</taxon>
        <taxon>Clostridia</taxon>
        <taxon>Eubacteriales</taxon>
        <taxon>Proteinivoracaceae</taxon>
        <taxon>Proteinivorax</taxon>
    </lineage>
</organism>
<feature type="transmembrane region" description="Helical" evidence="1">
    <location>
        <begin position="377"/>
        <end position="395"/>
    </location>
</feature>
<dbReference type="InterPro" id="IPR039448">
    <property type="entry name" value="Beta_helix"/>
</dbReference>
<feature type="chain" id="PRO_5043437186" evidence="2">
    <location>
        <begin position="25"/>
        <end position="402"/>
    </location>
</feature>
<name>A0AAU8HQN2_9FIRM</name>
<evidence type="ECO:0000256" key="1">
    <source>
        <dbReference type="SAM" id="Phobius"/>
    </source>
</evidence>
<dbReference type="AlphaFoldDB" id="A0AAU8HQN2"/>
<accession>A0AAU8HQN2</accession>
<dbReference type="RefSeq" id="WP_353892425.1">
    <property type="nucleotide sequence ID" value="NZ_CP159485.1"/>
</dbReference>
<evidence type="ECO:0000313" key="4">
    <source>
        <dbReference type="EMBL" id="XCI27848.1"/>
    </source>
</evidence>
<feature type="domain" description="Right handed beta helix" evidence="3">
    <location>
        <begin position="235"/>
        <end position="339"/>
    </location>
</feature>
<dbReference type="SUPFAM" id="SSF51126">
    <property type="entry name" value="Pectin lyase-like"/>
    <property type="match status" value="1"/>
</dbReference>
<keyword evidence="2" id="KW-0732">Signal</keyword>
<sequence>MIRRIFCIMMALALCFMFVPEVSAENWNKGLKAGSLSVTTHTCTEGHGTVKGYYAGFRISEEVVMSSIESIKLTLFNGNKTLKTLNAKIDGKFGELDAGGYSAPFDVYGDFNYEEDGYWETNGWKGTFYEVPTHFEVEITYNNGEKEHVVSDESLKYNFTEKDTEDIFPSLHDVVADLDYYNNHELVADGSTIDLTGYKEKLTKPLKIQEEMTIRNGKIIGKTKNRPGDTVYGNVIVLESNNIKIENVKIENQSTSHPTIRVDGVDNIKLDNNTIDGAIGGNSDGKVDIINNDIRNSVDEGIWLVGNGEYTIENNTVTNAGGACIKLVANKDNIPTVNEQSSTNSILESLRHENTIKNVILTWVGPEPLPETSESRIMWLIPAGLLVLVAGAFGYKRFAFQE</sequence>
<dbReference type="Gene3D" id="2.160.20.10">
    <property type="entry name" value="Single-stranded right-handed beta-helix, Pectin lyase-like"/>
    <property type="match status" value="1"/>
</dbReference>
<evidence type="ECO:0000256" key="2">
    <source>
        <dbReference type="SAM" id="SignalP"/>
    </source>
</evidence>
<dbReference type="EMBL" id="CP159485">
    <property type="protein sequence ID" value="XCI27848.1"/>
    <property type="molecule type" value="Genomic_DNA"/>
</dbReference>
<reference evidence="4" key="1">
    <citation type="journal article" date="2018" name="Antonie Van Leeuwenhoek">
        <title>Proteinivorax hydrogeniformans sp. nov., an anaerobic, haloalkaliphilic bacterium fermenting proteinaceous compounds with high hydrogen production.</title>
        <authorList>
            <person name="Boltyanskaya Y."/>
            <person name="Detkova E."/>
            <person name="Pimenov N."/>
            <person name="Kevbrin V."/>
        </authorList>
    </citation>
    <scope>NUCLEOTIDE SEQUENCE</scope>
    <source>
        <strain evidence="4">Z-710</strain>
    </source>
</reference>
<keyword evidence="1" id="KW-0472">Membrane</keyword>
<reference evidence="4" key="2">
    <citation type="submission" date="2024-06" db="EMBL/GenBank/DDBJ databases">
        <authorList>
            <person name="Petrova K.O."/>
            <person name="Toshchakov S.V."/>
            <person name="Boltjanskaja Y.V."/>
            <person name="Kevbrin V.V."/>
        </authorList>
    </citation>
    <scope>NUCLEOTIDE SEQUENCE</scope>
    <source>
        <strain evidence="4">Z-710</strain>
    </source>
</reference>
<dbReference type="InterPro" id="IPR006626">
    <property type="entry name" value="PbH1"/>
</dbReference>
<dbReference type="InterPro" id="IPR012334">
    <property type="entry name" value="Pectin_lyas_fold"/>
</dbReference>
<protein>
    <submittedName>
        <fullName evidence="4">Right-handed parallel beta-helix repeat-containing protein</fullName>
    </submittedName>
</protein>
<keyword evidence="1" id="KW-1133">Transmembrane helix</keyword>
<feature type="signal peptide" evidence="2">
    <location>
        <begin position="1"/>
        <end position="24"/>
    </location>
</feature>
<gene>
    <name evidence="4" type="ORF">PRVXH_001772</name>
</gene>
<proteinExistence type="predicted"/>
<dbReference type="InterPro" id="IPR011050">
    <property type="entry name" value="Pectin_lyase_fold/virulence"/>
</dbReference>
<dbReference type="Pfam" id="PF13229">
    <property type="entry name" value="Beta_helix"/>
    <property type="match status" value="1"/>
</dbReference>
<dbReference type="SMART" id="SM00710">
    <property type="entry name" value="PbH1"/>
    <property type="match status" value="3"/>
</dbReference>
<evidence type="ECO:0000259" key="3">
    <source>
        <dbReference type="Pfam" id="PF13229"/>
    </source>
</evidence>
<keyword evidence="1" id="KW-0812">Transmembrane</keyword>